<name>A0A8B9FTX3_9PSIT</name>
<reference evidence="2" key="1">
    <citation type="submission" date="2025-08" db="UniProtKB">
        <authorList>
            <consortium name="Ensembl"/>
        </authorList>
    </citation>
    <scope>IDENTIFICATION</scope>
</reference>
<accession>A0A8B9FTX3</accession>
<dbReference type="Ensembl" id="ENSACOT00000013880.1">
    <property type="protein sequence ID" value="ENSACOP00000013407.1"/>
    <property type="gene ID" value="ENSACOG00000009319.1"/>
</dbReference>
<feature type="compositionally biased region" description="Polar residues" evidence="1">
    <location>
        <begin position="105"/>
        <end position="117"/>
    </location>
</feature>
<dbReference type="GO" id="GO:0031965">
    <property type="term" value="C:nuclear membrane"/>
    <property type="evidence" value="ECO:0007669"/>
    <property type="project" value="TreeGrafter"/>
</dbReference>
<dbReference type="PANTHER" id="PTHR33517:SF4">
    <property type="entry name" value="SPERMATOGENESIS-ASSOCIATED PROTEIN 46"/>
    <property type="match status" value="1"/>
</dbReference>
<dbReference type="Pfam" id="PF17734">
    <property type="entry name" value="Spt46"/>
    <property type="match status" value="1"/>
</dbReference>
<keyword evidence="3" id="KW-1185">Reference proteome</keyword>
<dbReference type="PANTHER" id="PTHR33517">
    <property type="entry name" value="PROTEIN FAM170B-RELATED"/>
    <property type="match status" value="1"/>
</dbReference>
<feature type="region of interest" description="Disordered" evidence="1">
    <location>
        <begin position="105"/>
        <end position="148"/>
    </location>
</feature>
<dbReference type="GO" id="GO:0009566">
    <property type="term" value="P:fertilization"/>
    <property type="evidence" value="ECO:0007669"/>
    <property type="project" value="TreeGrafter"/>
</dbReference>
<proteinExistence type="predicted"/>
<organism evidence="2 3">
    <name type="scientific">Amazona collaria</name>
    <name type="common">yellow-billed parrot</name>
    <dbReference type="NCBI Taxonomy" id="241587"/>
    <lineage>
        <taxon>Eukaryota</taxon>
        <taxon>Metazoa</taxon>
        <taxon>Chordata</taxon>
        <taxon>Craniata</taxon>
        <taxon>Vertebrata</taxon>
        <taxon>Euteleostomi</taxon>
        <taxon>Archelosauria</taxon>
        <taxon>Archosauria</taxon>
        <taxon>Dinosauria</taxon>
        <taxon>Saurischia</taxon>
        <taxon>Theropoda</taxon>
        <taxon>Coelurosauria</taxon>
        <taxon>Aves</taxon>
        <taxon>Neognathae</taxon>
        <taxon>Neoaves</taxon>
        <taxon>Telluraves</taxon>
        <taxon>Australaves</taxon>
        <taxon>Psittaciformes</taxon>
        <taxon>Psittacidae</taxon>
        <taxon>Amazona</taxon>
    </lineage>
</organism>
<dbReference type="AlphaFoldDB" id="A0A8B9FTX3"/>
<dbReference type="Proteomes" id="UP000694522">
    <property type="component" value="Unplaced"/>
</dbReference>
<sequence>MESFGLPSVSIRTVHCGTRTRSLEAPCPCGPVSLPGDAVPSTAPNPVGDQALPGAPHSLQTLPSTACDPAAPPSSKLPAYTRTIYRPWFSPYSYFMCTKGDTQQHQHSPSSSLATSTQEREEPDDLWETVCSSSDSSNEVQLPKSGRLPSSRARITVQDILAASQQHPAPQHGYKCVSCCRMFPTLLSIKNHIQNSCREGYSCNVYYRRLKALWEKERMLQEAAAPGVSMYKNPTGVDA</sequence>
<evidence type="ECO:0000313" key="2">
    <source>
        <dbReference type="Ensembl" id="ENSACOP00000013407.1"/>
    </source>
</evidence>
<protein>
    <submittedName>
        <fullName evidence="2">Spermatogenesis associated 46</fullName>
    </submittedName>
</protein>
<evidence type="ECO:0000256" key="1">
    <source>
        <dbReference type="SAM" id="MobiDB-lite"/>
    </source>
</evidence>
<dbReference type="InterPro" id="IPR040879">
    <property type="entry name" value="Spt46-like"/>
</dbReference>
<evidence type="ECO:0000313" key="3">
    <source>
        <dbReference type="Proteomes" id="UP000694522"/>
    </source>
</evidence>
<feature type="region of interest" description="Disordered" evidence="1">
    <location>
        <begin position="38"/>
        <end position="73"/>
    </location>
</feature>
<reference evidence="2" key="2">
    <citation type="submission" date="2025-09" db="UniProtKB">
        <authorList>
            <consortium name="Ensembl"/>
        </authorList>
    </citation>
    <scope>IDENTIFICATION</scope>
</reference>
<feature type="compositionally biased region" description="Polar residues" evidence="1">
    <location>
        <begin position="130"/>
        <end position="140"/>
    </location>
</feature>